<proteinExistence type="predicted"/>
<feature type="region of interest" description="Disordered" evidence="1">
    <location>
        <begin position="1"/>
        <end position="30"/>
    </location>
</feature>
<sequence>MQSATHRLHMLQPLHLPTPPPSPNHPSQQAVLGLSTPEVPVFPPPSAGGRKTEILFRGSWLQVVPKNDARAPAYGRMETWSGWRQPPEHETHMHAIHASIRRVERQLNVARHAVFVLYGFKGPWWCSGQTTRSSLRRIGFDSDGVAPRILACGNITGRCRWSAGFRSLVQVYLQLPEYHPDPLQRKMAMLKMISHRTTQDDFFLEQAQPKRYALGTAVRVAATAFRAQARKNRCIRMLQNCMSILGETFLTSGGSKILYEHRPANSSFLYYITAVCWIVLPWNAIAAVIGSPVPVPEEPWFESTRVLFVGTFKGTCVRNPPVDDVGSLCNCILRRVAKQSGIFQGFINASSGYPFNAYISAVVTPPMAAGVVSTFDRATQDSVTPALSSYARRQLTRTRTCFSQSK</sequence>
<comment type="caution">
    <text evidence="2">The sequence shown here is derived from an EMBL/GenBank/DDBJ whole genome shotgun (WGS) entry which is preliminary data.</text>
</comment>
<reference evidence="2 3" key="1">
    <citation type="submission" date="2023-02" db="EMBL/GenBank/DDBJ databases">
        <title>LHISI_Scaffold_Assembly.</title>
        <authorList>
            <person name="Stuart O.P."/>
            <person name="Cleave R."/>
            <person name="Magrath M.J.L."/>
            <person name="Mikheyev A.S."/>
        </authorList>
    </citation>
    <scope>NUCLEOTIDE SEQUENCE [LARGE SCALE GENOMIC DNA]</scope>
    <source>
        <strain evidence="2">Daus_M_001</strain>
        <tissue evidence="2">Leg muscle</tissue>
    </source>
</reference>
<dbReference type="Proteomes" id="UP001159363">
    <property type="component" value="Chromosome 10"/>
</dbReference>
<organism evidence="2 3">
    <name type="scientific">Dryococelus australis</name>
    <dbReference type="NCBI Taxonomy" id="614101"/>
    <lineage>
        <taxon>Eukaryota</taxon>
        <taxon>Metazoa</taxon>
        <taxon>Ecdysozoa</taxon>
        <taxon>Arthropoda</taxon>
        <taxon>Hexapoda</taxon>
        <taxon>Insecta</taxon>
        <taxon>Pterygota</taxon>
        <taxon>Neoptera</taxon>
        <taxon>Polyneoptera</taxon>
        <taxon>Phasmatodea</taxon>
        <taxon>Verophasmatodea</taxon>
        <taxon>Anareolatae</taxon>
        <taxon>Phasmatidae</taxon>
        <taxon>Eurycanthinae</taxon>
        <taxon>Dryococelus</taxon>
    </lineage>
</organism>
<evidence type="ECO:0000256" key="1">
    <source>
        <dbReference type="SAM" id="MobiDB-lite"/>
    </source>
</evidence>
<keyword evidence="3" id="KW-1185">Reference proteome</keyword>
<gene>
    <name evidence="2" type="ORF">PR048_026264</name>
</gene>
<evidence type="ECO:0000313" key="3">
    <source>
        <dbReference type="Proteomes" id="UP001159363"/>
    </source>
</evidence>
<evidence type="ECO:0000313" key="2">
    <source>
        <dbReference type="EMBL" id="KAJ8872655.1"/>
    </source>
</evidence>
<protein>
    <submittedName>
        <fullName evidence="2">Uncharacterized protein</fullName>
    </submittedName>
</protein>
<dbReference type="EMBL" id="JARBHB010000011">
    <property type="protein sequence ID" value="KAJ8872655.1"/>
    <property type="molecule type" value="Genomic_DNA"/>
</dbReference>
<accession>A0ABQ9GKU5</accession>
<name>A0ABQ9GKU5_9NEOP</name>